<evidence type="ECO:0000313" key="2">
    <source>
        <dbReference type="EMBL" id="MBX68621.1"/>
    </source>
</evidence>
<keyword evidence="1" id="KW-0812">Transmembrane</keyword>
<organism evidence="2">
    <name type="scientific">Rhizophora mucronata</name>
    <name type="common">Asiatic mangrove</name>
    <dbReference type="NCBI Taxonomy" id="61149"/>
    <lineage>
        <taxon>Eukaryota</taxon>
        <taxon>Viridiplantae</taxon>
        <taxon>Streptophyta</taxon>
        <taxon>Embryophyta</taxon>
        <taxon>Tracheophyta</taxon>
        <taxon>Spermatophyta</taxon>
        <taxon>Magnoliopsida</taxon>
        <taxon>eudicotyledons</taxon>
        <taxon>Gunneridae</taxon>
        <taxon>Pentapetalae</taxon>
        <taxon>rosids</taxon>
        <taxon>fabids</taxon>
        <taxon>Malpighiales</taxon>
        <taxon>Rhizophoraceae</taxon>
        <taxon>Rhizophora</taxon>
    </lineage>
</organism>
<evidence type="ECO:0000256" key="1">
    <source>
        <dbReference type="SAM" id="Phobius"/>
    </source>
</evidence>
<protein>
    <submittedName>
        <fullName evidence="2">Uncharacterized protein</fullName>
    </submittedName>
</protein>
<proteinExistence type="predicted"/>
<dbReference type="EMBL" id="GGEC01088137">
    <property type="protein sequence ID" value="MBX68621.1"/>
    <property type="molecule type" value="Transcribed_RNA"/>
</dbReference>
<reference evidence="2" key="1">
    <citation type="submission" date="2018-02" db="EMBL/GenBank/DDBJ databases">
        <title>Rhizophora mucronata_Transcriptome.</title>
        <authorList>
            <person name="Meera S.P."/>
            <person name="Sreeshan A."/>
            <person name="Augustine A."/>
        </authorList>
    </citation>
    <scope>NUCLEOTIDE SEQUENCE</scope>
    <source>
        <tissue evidence="2">Leaf</tissue>
    </source>
</reference>
<accession>A0A2P2QP16</accession>
<keyword evidence="1" id="KW-0472">Membrane</keyword>
<dbReference type="AlphaFoldDB" id="A0A2P2QP16"/>
<name>A0A2P2QP16_RHIMU</name>
<feature type="transmembrane region" description="Helical" evidence="1">
    <location>
        <begin position="39"/>
        <end position="62"/>
    </location>
</feature>
<sequence length="73" mass="8572">MTSQVIYSVKNPGEELLNYLILLHSERFISLLEHLKLSLLHSVITFIDFLQFVSYLLGRFVVHNFNILSIYQC</sequence>
<keyword evidence="1" id="KW-1133">Transmembrane helix</keyword>